<dbReference type="Gramene" id="PHT84142">
    <property type="protein sequence ID" value="PHT84142"/>
    <property type="gene ID" value="T459_12585"/>
</dbReference>
<dbReference type="AlphaFoldDB" id="A0A2G2ZQ85"/>
<evidence type="ECO:0000313" key="2">
    <source>
        <dbReference type="EMBL" id="PHT84142.1"/>
    </source>
</evidence>
<dbReference type="Proteomes" id="UP000222542">
    <property type="component" value="Unassembled WGS sequence"/>
</dbReference>
<organism evidence="2 3">
    <name type="scientific">Capsicum annuum</name>
    <name type="common">Capsicum pepper</name>
    <dbReference type="NCBI Taxonomy" id="4072"/>
    <lineage>
        <taxon>Eukaryota</taxon>
        <taxon>Viridiplantae</taxon>
        <taxon>Streptophyta</taxon>
        <taxon>Embryophyta</taxon>
        <taxon>Tracheophyta</taxon>
        <taxon>Spermatophyta</taxon>
        <taxon>Magnoliopsida</taxon>
        <taxon>eudicotyledons</taxon>
        <taxon>Gunneridae</taxon>
        <taxon>Pentapetalae</taxon>
        <taxon>asterids</taxon>
        <taxon>lamiids</taxon>
        <taxon>Solanales</taxon>
        <taxon>Solanaceae</taxon>
        <taxon>Solanoideae</taxon>
        <taxon>Capsiceae</taxon>
        <taxon>Capsicum</taxon>
    </lineage>
</organism>
<keyword evidence="3" id="KW-1185">Reference proteome</keyword>
<accession>A0A2G2ZQ85</accession>
<proteinExistence type="predicted"/>
<gene>
    <name evidence="2" type="ORF">T459_12585</name>
</gene>
<feature type="compositionally biased region" description="Basic and acidic residues" evidence="1">
    <location>
        <begin position="65"/>
        <end position="77"/>
    </location>
</feature>
<dbReference type="EMBL" id="AYRZ02000004">
    <property type="protein sequence ID" value="PHT84142.1"/>
    <property type="molecule type" value="Genomic_DNA"/>
</dbReference>
<feature type="region of interest" description="Disordered" evidence="1">
    <location>
        <begin position="59"/>
        <end position="87"/>
    </location>
</feature>
<dbReference type="PANTHER" id="PTHR34950:SF13">
    <property type="match status" value="1"/>
</dbReference>
<dbReference type="OMA" id="IICNDQL"/>
<evidence type="ECO:0000256" key="1">
    <source>
        <dbReference type="SAM" id="MobiDB-lite"/>
    </source>
</evidence>
<protein>
    <submittedName>
        <fullName evidence="2">Uncharacterized protein</fullName>
    </submittedName>
</protein>
<dbReference type="PANTHER" id="PTHR34950">
    <property type="entry name" value="OS04G0457400 PROTEIN"/>
    <property type="match status" value="1"/>
</dbReference>
<comment type="caution">
    <text evidence="2">The sequence shown here is derived from an EMBL/GenBank/DDBJ whole genome shotgun (WGS) entry which is preliminary data.</text>
</comment>
<reference evidence="2 3" key="1">
    <citation type="journal article" date="2014" name="Nat. Genet.">
        <title>Genome sequence of the hot pepper provides insights into the evolution of pungency in Capsicum species.</title>
        <authorList>
            <person name="Kim S."/>
            <person name="Park M."/>
            <person name="Yeom S.I."/>
            <person name="Kim Y.M."/>
            <person name="Lee J.M."/>
            <person name="Lee H.A."/>
            <person name="Seo E."/>
            <person name="Choi J."/>
            <person name="Cheong K."/>
            <person name="Kim K.T."/>
            <person name="Jung K."/>
            <person name="Lee G.W."/>
            <person name="Oh S.K."/>
            <person name="Bae C."/>
            <person name="Kim S.B."/>
            <person name="Lee H.Y."/>
            <person name="Kim S.Y."/>
            <person name="Kim M.S."/>
            <person name="Kang B.C."/>
            <person name="Jo Y.D."/>
            <person name="Yang H.B."/>
            <person name="Jeong H.J."/>
            <person name="Kang W.H."/>
            <person name="Kwon J.K."/>
            <person name="Shin C."/>
            <person name="Lim J.Y."/>
            <person name="Park J.H."/>
            <person name="Huh J.H."/>
            <person name="Kim J.S."/>
            <person name="Kim B.D."/>
            <person name="Cohen O."/>
            <person name="Paran I."/>
            <person name="Suh M.C."/>
            <person name="Lee S.B."/>
            <person name="Kim Y.K."/>
            <person name="Shin Y."/>
            <person name="Noh S.J."/>
            <person name="Park J."/>
            <person name="Seo Y.S."/>
            <person name="Kwon S.Y."/>
            <person name="Kim H.A."/>
            <person name="Park J.M."/>
            <person name="Kim H.J."/>
            <person name="Choi S.B."/>
            <person name="Bosland P.W."/>
            <person name="Reeves G."/>
            <person name="Jo S.H."/>
            <person name="Lee B.W."/>
            <person name="Cho H.T."/>
            <person name="Choi H.S."/>
            <person name="Lee M.S."/>
            <person name="Yu Y."/>
            <person name="Do Choi Y."/>
            <person name="Park B.S."/>
            <person name="van Deynze A."/>
            <person name="Ashrafi H."/>
            <person name="Hill T."/>
            <person name="Kim W.T."/>
            <person name="Pai H.S."/>
            <person name="Ahn H.K."/>
            <person name="Yeam I."/>
            <person name="Giovannoni J.J."/>
            <person name="Rose J.K."/>
            <person name="Sorensen I."/>
            <person name="Lee S.J."/>
            <person name="Kim R.W."/>
            <person name="Choi I.Y."/>
            <person name="Choi B.S."/>
            <person name="Lim J.S."/>
            <person name="Lee Y.H."/>
            <person name="Choi D."/>
        </authorList>
    </citation>
    <scope>NUCLEOTIDE SEQUENCE [LARGE SCALE GENOMIC DNA]</scope>
    <source>
        <strain evidence="3">cv. CM334</strain>
    </source>
</reference>
<evidence type="ECO:0000313" key="3">
    <source>
        <dbReference type="Proteomes" id="UP000222542"/>
    </source>
</evidence>
<name>A0A2G2ZQ85_CAPAN</name>
<reference evidence="2 3" key="2">
    <citation type="journal article" date="2017" name="Genome Biol.">
        <title>New reference genome sequences of hot pepper reveal the massive evolution of plant disease-resistance genes by retroduplication.</title>
        <authorList>
            <person name="Kim S."/>
            <person name="Park J."/>
            <person name="Yeom S.I."/>
            <person name="Kim Y.M."/>
            <person name="Seo E."/>
            <person name="Kim K.T."/>
            <person name="Kim M.S."/>
            <person name="Lee J.M."/>
            <person name="Cheong K."/>
            <person name="Shin H.S."/>
            <person name="Kim S.B."/>
            <person name="Han K."/>
            <person name="Lee J."/>
            <person name="Park M."/>
            <person name="Lee H.A."/>
            <person name="Lee H.Y."/>
            <person name="Lee Y."/>
            <person name="Oh S."/>
            <person name="Lee J.H."/>
            <person name="Choi E."/>
            <person name="Choi E."/>
            <person name="Lee S.E."/>
            <person name="Jeon J."/>
            <person name="Kim H."/>
            <person name="Choi G."/>
            <person name="Song H."/>
            <person name="Lee J."/>
            <person name="Lee S.C."/>
            <person name="Kwon J.K."/>
            <person name="Lee H.Y."/>
            <person name="Koo N."/>
            <person name="Hong Y."/>
            <person name="Kim R.W."/>
            <person name="Kang W.H."/>
            <person name="Huh J.H."/>
            <person name="Kang B.C."/>
            <person name="Yang T.J."/>
            <person name="Lee Y.H."/>
            <person name="Bennetzen J.L."/>
            <person name="Choi D."/>
        </authorList>
    </citation>
    <scope>NUCLEOTIDE SEQUENCE [LARGE SCALE GENOMIC DNA]</scope>
    <source>
        <strain evidence="3">cv. CM334</strain>
    </source>
</reference>
<sequence length="87" mass="9799">MSTASAYLAEAYAMKKLYKEKMKSLEKKEAKSPAETCNHLKKSSSGGWFTKMFKKVHPITAPNSDSRESQLDGENKLLSRHGQYSLN</sequence>